<dbReference type="GO" id="GO:2001295">
    <property type="term" value="P:malonyl-CoA biosynthetic process"/>
    <property type="evidence" value="ECO:0007669"/>
    <property type="project" value="UniProtKB-UniRule"/>
</dbReference>
<keyword evidence="6 13" id="KW-0863">Zinc-finger</keyword>
<keyword evidence="5 13" id="KW-0547">Nucleotide-binding</keyword>
<comment type="caution">
    <text evidence="15">The sequence shown here is derived from an EMBL/GenBank/DDBJ whole genome shotgun (WGS) entry which is preliminary data.</text>
</comment>
<evidence type="ECO:0000256" key="13">
    <source>
        <dbReference type="HAMAP-Rule" id="MF_01395"/>
    </source>
</evidence>
<comment type="catalytic activity">
    <reaction evidence="13">
        <text>N(6)-carboxybiotinyl-L-lysyl-[protein] + acetyl-CoA = N(6)-biotinyl-L-lysyl-[protein] + malonyl-CoA</text>
        <dbReference type="Rhea" id="RHEA:54728"/>
        <dbReference type="Rhea" id="RHEA-COMP:10505"/>
        <dbReference type="Rhea" id="RHEA-COMP:10506"/>
        <dbReference type="ChEBI" id="CHEBI:57288"/>
        <dbReference type="ChEBI" id="CHEBI:57384"/>
        <dbReference type="ChEBI" id="CHEBI:83144"/>
        <dbReference type="ChEBI" id="CHEBI:83145"/>
        <dbReference type="EC" id="2.1.3.15"/>
    </reaction>
</comment>
<feature type="binding site" evidence="13">
    <location>
        <position position="44"/>
    </location>
    <ligand>
        <name>Zn(2+)</name>
        <dbReference type="ChEBI" id="CHEBI:29105"/>
    </ligand>
</feature>
<feature type="zinc finger region" description="C4-type" evidence="13">
    <location>
        <begin position="41"/>
        <end position="63"/>
    </location>
</feature>
<dbReference type="GO" id="GO:0016743">
    <property type="term" value="F:carboxyl- or carbamoyltransferase activity"/>
    <property type="evidence" value="ECO:0007669"/>
    <property type="project" value="UniProtKB-UniRule"/>
</dbReference>
<gene>
    <name evidence="13" type="primary">accD</name>
    <name evidence="15" type="ORF">EDD71_12026</name>
</gene>
<dbReference type="GO" id="GO:0006633">
    <property type="term" value="P:fatty acid biosynthetic process"/>
    <property type="evidence" value="ECO:0007669"/>
    <property type="project" value="UniProtKB-KW"/>
</dbReference>
<dbReference type="PANTHER" id="PTHR42995">
    <property type="entry name" value="ACETYL-COENZYME A CARBOXYLASE CARBOXYL TRANSFERASE SUBUNIT BETA, CHLOROPLASTIC"/>
    <property type="match status" value="1"/>
</dbReference>
<organism evidence="15 16">
    <name type="scientific">Fonticella tunisiensis</name>
    <dbReference type="NCBI Taxonomy" id="1096341"/>
    <lineage>
        <taxon>Bacteria</taxon>
        <taxon>Bacillati</taxon>
        <taxon>Bacillota</taxon>
        <taxon>Clostridia</taxon>
        <taxon>Eubacteriales</taxon>
        <taxon>Clostridiaceae</taxon>
        <taxon>Fonticella</taxon>
    </lineage>
</organism>
<evidence type="ECO:0000256" key="11">
    <source>
        <dbReference type="ARBA" id="ARBA00023160"/>
    </source>
</evidence>
<comment type="cofactor">
    <cofactor evidence="13">
        <name>Zn(2+)</name>
        <dbReference type="ChEBI" id="CHEBI:29105"/>
    </cofactor>
    <text evidence="13">Binds 1 zinc ion per subunit.</text>
</comment>
<accession>A0A4R7KA52</accession>
<dbReference type="EMBL" id="SOAZ01000020">
    <property type="protein sequence ID" value="TDT51245.1"/>
    <property type="molecule type" value="Genomic_DNA"/>
</dbReference>
<dbReference type="GO" id="GO:0005524">
    <property type="term" value="F:ATP binding"/>
    <property type="evidence" value="ECO:0007669"/>
    <property type="project" value="UniProtKB-KW"/>
</dbReference>
<dbReference type="GO" id="GO:0003989">
    <property type="term" value="F:acetyl-CoA carboxylase activity"/>
    <property type="evidence" value="ECO:0007669"/>
    <property type="project" value="InterPro"/>
</dbReference>
<keyword evidence="8 13" id="KW-0862">Zinc</keyword>
<keyword evidence="13" id="KW-0963">Cytoplasm</keyword>
<keyword evidence="9 13" id="KW-0067">ATP-binding</keyword>
<keyword evidence="7 13" id="KW-0276">Fatty acid metabolism</keyword>
<dbReference type="NCBIfam" id="TIGR00515">
    <property type="entry name" value="accD"/>
    <property type="match status" value="1"/>
</dbReference>
<dbReference type="RefSeq" id="WP_133628779.1">
    <property type="nucleotide sequence ID" value="NZ_SOAZ01000020.1"/>
</dbReference>
<dbReference type="HAMAP" id="MF_01395">
    <property type="entry name" value="AcetylCoA_CT_beta"/>
    <property type="match status" value="1"/>
</dbReference>
<dbReference type="Gene3D" id="3.90.226.10">
    <property type="entry name" value="2-enoyl-CoA Hydratase, Chain A, domain 1"/>
    <property type="match status" value="1"/>
</dbReference>
<sequence length="297" mass="33163">MWKDIFVKRKQYGTIRVTSQDIGKRPEAAVEEFDKDIFTKCPSCGEVLINIDVEENMDVCYKCGYHFRIDSLKRIRITFDEGSIEYFDNHMSSINPLNYPGYDEKLNKLKTSLGINEGVLTGRGKINGQETCFGVMDWRFMMGSMGSVVGEKLARMVERAADLKLPVIIFSVSGGARMQEGMFSLSQMSKVSAALKRHMRRGLLYISVLTDPTTGGVTASFASLGDIIIAEPGATIGFAGKRVIEQTIKQKLPDSFQSAEFLLDHGFVDMIVKRKDMKDVLEKLLAIHGEVVSFGRS</sequence>
<dbReference type="PANTHER" id="PTHR42995:SF5">
    <property type="entry name" value="ACETYL-COENZYME A CARBOXYLASE CARBOXYL TRANSFERASE SUBUNIT BETA, CHLOROPLASTIC"/>
    <property type="match status" value="1"/>
</dbReference>
<keyword evidence="10 13" id="KW-0443">Lipid metabolism</keyword>
<evidence type="ECO:0000256" key="12">
    <source>
        <dbReference type="ARBA" id="ARBA00025280"/>
    </source>
</evidence>
<comment type="pathway">
    <text evidence="13">Lipid metabolism; malonyl-CoA biosynthesis; malonyl-CoA from acetyl-CoA: step 1/1.</text>
</comment>
<comment type="function">
    <text evidence="12 13">Component of the acetyl coenzyme A carboxylase (ACC) complex. Biotin carboxylase (BC) catalyzes the carboxylation of biotin on its carrier protein (BCCP) and then the CO(2) group is transferred by the transcarboxylase to acetyl-CoA to form malonyl-CoA.</text>
</comment>
<evidence type="ECO:0000256" key="6">
    <source>
        <dbReference type="ARBA" id="ARBA00022771"/>
    </source>
</evidence>
<evidence type="ECO:0000259" key="14">
    <source>
        <dbReference type="PROSITE" id="PS50980"/>
    </source>
</evidence>
<keyword evidence="16" id="KW-1185">Reference proteome</keyword>
<evidence type="ECO:0000313" key="16">
    <source>
        <dbReference type="Proteomes" id="UP000295325"/>
    </source>
</evidence>
<dbReference type="EC" id="2.1.3.15" evidence="13"/>
<dbReference type="PRINTS" id="PR01070">
    <property type="entry name" value="ACCCTRFRASEB"/>
</dbReference>
<evidence type="ECO:0000256" key="7">
    <source>
        <dbReference type="ARBA" id="ARBA00022832"/>
    </source>
</evidence>
<dbReference type="GO" id="GO:0009317">
    <property type="term" value="C:acetyl-CoA carboxylase complex"/>
    <property type="evidence" value="ECO:0007669"/>
    <property type="project" value="InterPro"/>
</dbReference>
<evidence type="ECO:0000256" key="5">
    <source>
        <dbReference type="ARBA" id="ARBA00022741"/>
    </source>
</evidence>
<comment type="subcellular location">
    <subcellularLocation>
        <location evidence="1 13">Cytoplasm</location>
    </subcellularLocation>
</comment>
<dbReference type="AlphaFoldDB" id="A0A4R7KA52"/>
<dbReference type="InterPro" id="IPR034733">
    <property type="entry name" value="AcCoA_carboxyl_beta"/>
</dbReference>
<evidence type="ECO:0000256" key="4">
    <source>
        <dbReference type="ARBA" id="ARBA00022723"/>
    </source>
</evidence>
<feature type="binding site" evidence="13">
    <location>
        <position position="63"/>
    </location>
    <ligand>
        <name>Zn(2+)</name>
        <dbReference type="ChEBI" id="CHEBI:29105"/>
    </ligand>
</feature>
<dbReference type="Pfam" id="PF17848">
    <property type="entry name" value="Zn_ribbon_ACC"/>
    <property type="match status" value="1"/>
</dbReference>
<reference evidence="15 16" key="1">
    <citation type="submission" date="2019-03" db="EMBL/GenBank/DDBJ databases">
        <title>Genomic Encyclopedia of Type Strains, Phase IV (KMG-IV): sequencing the most valuable type-strain genomes for metagenomic binning, comparative biology and taxonomic classification.</title>
        <authorList>
            <person name="Goeker M."/>
        </authorList>
    </citation>
    <scope>NUCLEOTIDE SEQUENCE [LARGE SCALE GENOMIC DNA]</scope>
    <source>
        <strain evidence="15 16">DSM 24455</strain>
    </source>
</reference>
<dbReference type="InterPro" id="IPR011762">
    <property type="entry name" value="COA_CT_N"/>
</dbReference>
<dbReference type="Pfam" id="PF01039">
    <property type="entry name" value="Carboxyl_trans"/>
    <property type="match status" value="1"/>
</dbReference>
<evidence type="ECO:0000256" key="3">
    <source>
        <dbReference type="ARBA" id="ARBA00022679"/>
    </source>
</evidence>
<proteinExistence type="inferred from homology"/>
<evidence type="ECO:0000256" key="1">
    <source>
        <dbReference type="ARBA" id="ARBA00004496"/>
    </source>
</evidence>
<protein>
    <recommendedName>
        <fullName evidence="13">Acetyl-coenzyme A carboxylase carboxyl transferase subunit beta</fullName>
        <shortName evidence="13">ACCase subunit beta</shortName>
        <shortName evidence="13">Acetyl-CoA carboxylase carboxyltransferase subunit beta</shortName>
        <ecNumber evidence="13">2.1.3.15</ecNumber>
    </recommendedName>
</protein>
<keyword evidence="11 13" id="KW-0275">Fatty acid biosynthesis</keyword>
<evidence type="ECO:0000256" key="8">
    <source>
        <dbReference type="ARBA" id="ARBA00022833"/>
    </source>
</evidence>
<keyword evidence="4 13" id="KW-0479">Metal-binding</keyword>
<dbReference type="PROSITE" id="PS50980">
    <property type="entry name" value="COA_CT_NTER"/>
    <property type="match status" value="1"/>
</dbReference>
<dbReference type="OrthoDB" id="9772975at2"/>
<feature type="binding site" evidence="13">
    <location>
        <position position="60"/>
    </location>
    <ligand>
        <name>Zn(2+)</name>
        <dbReference type="ChEBI" id="CHEBI:29105"/>
    </ligand>
</feature>
<dbReference type="UniPathway" id="UPA00655">
    <property type="reaction ID" value="UER00711"/>
</dbReference>
<comment type="subunit">
    <text evidence="13">Acetyl-CoA carboxylase is a heterohexamer composed of biotin carboxyl carrier protein (AccB), biotin carboxylase (AccC) and two subunits each of ACCase subunit alpha (AccA) and ACCase subunit beta (AccD).</text>
</comment>
<evidence type="ECO:0000256" key="9">
    <source>
        <dbReference type="ARBA" id="ARBA00022840"/>
    </source>
</evidence>
<evidence type="ECO:0000313" key="15">
    <source>
        <dbReference type="EMBL" id="TDT51245.1"/>
    </source>
</evidence>
<comment type="similarity">
    <text evidence="13">Belongs to the AccD/PCCB family.</text>
</comment>
<name>A0A4R7KA52_9CLOT</name>
<evidence type="ECO:0000256" key="10">
    <source>
        <dbReference type="ARBA" id="ARBA00023098"/>
    </source>
</evidence>
<keyword evidence="2 13" id="KW-0444">Lipid biosynthesis</keyword>
<feature type="domain" description="CoA carboxyltransferase N-terminal" evidence="14">
    <location>
        <begin position="37"/>
        <end position="297"/>
    </location>
</feature>
<evidence type="ECO:0000256" key="2">
    <source>
        <dbReference type="ARBA" id="ARBA00022516"/>
    </source>
</evidence>
<keyword evidence="3 13" id="KW-0808">Transferase</keyword>
<dbReference type="InterPro" id="IPR029045">
    <property type="entry name" value="ClpP/crotonase-like_dom_sf"/>
</dbReference>
<feature type="binding site" evidence="13">
    <location>
        <position position="41"/>
    </location>
    <ligand>
        <name>Zn(2+)</name>
        <dbReference type="ChEBI" id="CHEBI:29105"/>
    </ligand>
</feature>
<dbReference type="SUPFAM" id="SSF52096">
    <property type="entry name" value="ClpP/crotonase"/>
    <property type="match status" value="1"/>
</dbReference>
<dbReference type="InterPro" id="IPR041010">
    <property type="entry name" value="Znf-ACC"/>
</dbReference>
<dbReference type="GO" id="GO:0008270">
    <property type="term" value="F:zinc ion binding"/>
    <property type="evidence" value="ECO:0007669"/>
    <property type="project" value="UniProtKB-UniRule"/>
</dbReference>
<dbReference type="InterPro" id="IPR000438">
    <property type="entry name" value="Acetyl_CoA_COase_Trfase_b_su"/>
</dbReference>
<dbReference type="Proteomes" id="UP000295325">
    <property type="component" value="Unassembled WGS sequence"/>
</dbReference>